<protein>
    <submittedName>
        <fullName evidence="1">Uncharacterized protein</fullName>
    </submittedName>
</protein>
<dbReference type="AlphaFoldDB" id="X0SI88"/>
<name>X0SI88_9ZZZZ</name>
<sequence length="45" mass="4846">TQSSTLYPAGASPILFCVNDTCTPVGEGAAEFHVQSQRWLSVYIT</sequence>
<accession>X0SI88</accession>
<reference evidence="1" key="1">
    <citation type="journal article" date="2014" name="Front. Microbiol.">
        <title>High frequency of phylogenetically diverse reductive dehalogenase-homologous genes in deep subseafloor sedimentary metagenomes.</title>
        <authorList>
            <person name="Kawai M."/>
            <person name="Futagami T."/>
            <person name="Toyoda A."/>
            <person name="Takaki Y."/>
            <person name="Nishi S."/>
            <person name="Hori S."/>
            <person name="Arai W."/>
            <person name="Tsubouchi T."/>
            <person name="Morono Y."/>
            <person name="Uchiyama I."/>
            <person name="Ito T."/>
            <person name="Fujiyama A."/>
            <person name="Inagaki F."/>
            <person name="Takami H."/>
        </authorList>
    </citation>
    <scope>NUCLEOTIDE SEQUENCE</scope>
    <source>
        <strain evidence="1">Expedition CK06-06</strain>
    </source>
</reference>
<proteinExistence type="predicted"/>
<feature type="non-terminal residue" evidence="1">
    <location>
        <position position="1"/>
    </location>
</feature>
<comment type="caution">
    <text evidence="1">The sequence shown here is derived from an EMBL/GenBank/DDBJ whole genome shotgun (WGS) entry which is preliminary data.</text>
</comment>
<organism evidence="1">
    <name type="scientific">marine sediment metagenome</name>
    <dbReference type="NCBI Taxonomy" id="412755"/>
    <lineage>
        <taxon>unclassified sequences</taxon>
        <taxon>metagenomes</taxon>
        <taxon>ecological metagenomes</taxon>
    </lineage>
</organism>
<evidence type="ECO:0000313" key="1">
    <source>
        <dbReference type="EMBL" id="GAF74826.1"/>
    </source>
</evidence>
<gene>
    <name evidence="1" type="ORF">S01H1_10849</name>
</gene>
<dbReference type="EMBL" id="BARS01005533">
    <property type="protein sequence ID" value="GAF74826.1"/>
    <property type="molecule type" value="Genomic_DNA"/>
</dbReference>